<proteinExistence type="predicted"/>
<dbReference type="AlphaFoldDB" id="F4CXC3"/>
<dbReference type="HOGENOM" id="CLU_2289273_0_0_11"/>
<dbReference type="Proteomes" id="UP000007809">
    <property type="component" value="Chromosome"/>
</dbReference>
<dbReference type="EMBL" id="CP002593">
    <property type="protein sequence ID" value="AEA26497.1"/>
    <property type="molecule type" value="Genomic_DNA"/>
</dbReference>
<evidence type="ECO:0000313" key="1">
    <source>
        <dbReference type="EMBL" id="AEA26497.1"/>
    </source>
</evidence>
<name>F4CXC3_PSEUX</name>
<dbReference type="RefSeq" id="WP_013676411.1">
    <property type="nucleotide sequence ID" value="NC_015312.1"/>
</dbReference>
<protein>
    <submittedName>
        <fullName evidence="1">Uncharacterized protein</fullName>
    </submittedName>
</protein>
<gene>
    <name evidence="1" type="ordered locus">Psed_4338</name>
</gene>
<organism evidence="1 2">
    <name type="scientific">Pseudonocardia dioxanivorans (strain ATCC 55486 / DSM 44775 / JCM 13855 / CB1190)</name>
    <dbReference type="NCBI Taxonomy" id="675635"/>
    <lineage>
        <taxon>Bacteria</taxon>
        <taxon>Bacillati</taxon>
        <taxon>Actinomycetota</taxon>
        <taxon>Actinomycetes</taxon>
        <taxon>Pseudonocardiales</taxon>
        <taxon>Pseudonocardiaceae</taxon>
        <taxon>Pseudonocardia</taxon>
    </lineage>
</organism>
<keyword evidence="2" id="KW-1185">Reference proteome</keyword>
<evidence type="ECO:0000313" key="2">
    <source>
        <dbReference type="Proteomes" id="UP000007809"/>
    </source>
</evidence>
<sequence>MREHERKRYEQLAAIVDRINAGARELRRLGAGDQHDGAPRWAYAAFSMAAVFDTVAVNVAVNVEDMPRVLLGDALRACEHLLEPLPGDRADGRARRALDQS</sequence>
<accession>F4CXC3</accession>
<dbReference type="KEGG" id="pdx:Psed_4338"/>
<dbReference type="OrthoDB" id="9994031at2"/>
<reference evidence="1 2" key="1">
    <citation type="journal article" date="2011" name="J. Bacteriol.">
        <title>Genome sequence of the 1,4-dioxane-degrading Pseudonocardia dioxanivorans strain CB1190.</title>
        <authorList>
            <person name="Sales C.M."/>
            <person name="Mahendra S."/>
            <person name="Grostern A."/>
            <person name="Parales R.E."/>
            <person name="Goodwin L.A."/>
            <person name="Woyke T."/>
            <person name="Nolan M."/>
            <person name="Lapidus A."/>
            <person name="Chertkov O."/>
            <person name="Ovchinnikova G."/>
            <person name="Sczyrba A."/>
            <person name="Alvarez-Cohen L."/>
        </authorList>
    </citation>
    <scope>NUCLEOTIDE SEQUENCE [LARGE SCALE GENOMIC DNA]</scope>
    <source>
        <strain evidence="2">ATCC 55486 / DSM 44775 / JCM 13855 / CB1190</strain>
    </source>
</reference>